<dbReference type="Pfam" id="PF17390">
    <property type="entry name" value="Bac_rhamnosid_C"/>
    <property type="match status" value="1"/>
</dbReference>
<dbReference type="Pfam" id="PF17389">
    <property type="entry name" value="Bac_rhamnosid6H"/>
    <property type="match status" value="1"/>
</dbReference>
<dbReference type="InterPro" id="IPR035396">
    <property type="entry name" value="Bac_rhamnosid6H"/>
</dbReference>
<name>A0A1H7B652_9BACT</name>
<dbReference type="STRING" id="1416801.SAMN05192553_11033"/>
<evidence type="ECO:0000256" key="3">
    <source>
        <dbReference type="ARBA" id="ARBA00022801"/>
    </source>
</evidence>
<dbReference type="RefSeq" id="WP_092178281.1">
    <property type="nucleotide sequence ID" value="NZ_FNZH01000010.1"/>
</dbReference>
<sequence>MKNSLICWLLLLLAGPAALANSDLTPTQLRVEYRTNPFTDEAKPRLSWVLESGRRNQHQSAYRILVASKPELLEAGQADLWDSGKIANDQTAQVVYGGTALTSRQQCFWKVQSWDKEGQPGPWSQAASWEMGLLEAADWKAAWIGKDFAPGTAPAPFKGKELLLPPAPIFRKEVSVGQKLVKARLYITALGLFEFKINGQRIGKDYLAPGWTDYNQRVYYQAYDVTEHLKSGKQVLQARLSYGWYSGYIGYALLVGNPVVRAFYGEVPALKAQLELTYENGQTQTVATGSDWNVSSGGLSESDILHGETYDAREEPENWHLPGYDDSHWEAAEHIATAERQLQLYPAQPVQVTDTLSPVSITERTNGTFIVNLGQNIAGLIRLRVKGKAGDKIVLRFGEMLHPDGRLMVENLRMARATDTYILKGDPEGEEWVPGFTYHGFQYVEVTGFPGTPQKENFTGLVLGSNTPRAGHFETDHPLVNQLYQNIVWTQRANFVDIPTDCPQRDERMGWTGDAQIYGGTSALNMDVAAFFTKWIRDLQDAQWESGAYPDYAPAPSVRASDTFAPGWMEAGIINPYEMYRAYGDTRIIERSWENMEKFMAFHAKRSGDRYIYPEGSFADLSPKGGYGDWLSIGKKTPPDMLATIYYGYTAQLMAEMAAAIGKSTRALHYQELAGKIKAAFASHYLDETSGKLTTNPKPYGDGSGYVDGHQGFSGHTQTAYANAIYHDFLSKSQQEAAGKHLADLLAANGEKLATGFLGVKQLLPALSATGRSDLAYQLLLTTEYPSWGFEIENGATTIWERWDSYVKDDPEKMESLNAGMNSFSHYAFGSVYEWMFRNMAGIRAELPGYKSFTIAPEIPKKEIHRAQASYQSIHGEILSSWKRSDSSLSLEVVIPVNTRAVVWIPTDDPASVLLDGKSLHGQADISLGNFLDGRQAVVLGSGRYRFESTLHP</sequence>
<evidence type="ECO:0000256" key="1">
    <source>
        <dbReference type="ARBA" id="ARBA00001445"/>
    </source>
</evidence>
<dbReference type="EMBL" id="FNZH01000010">
    <property type="protein sequence ID" value="SEJ73291.1"/>
    <property type="molecule type" value="Genomic_DNA"/>
</dbReference>
<dbReference type="Pfam" id="PF25788">
    <property type="entry name" value="Ig_Rha78A_N"/>
    <property type="match status" value="1"/>
</dbReference>
<dbReference type="Gene3D" id="2.60.40.10">
    <property type="entry name" value="Immunoglobulins"/>
    <property type="match status" value="1"/>
</dbReference>
<dbReference type="Gene3D" id="2.60.420.10">
    <property type="entry name" value="Maltose phosphorylase, domain 3"/>
    <property type="match status" value="1"/>
</dbReference>
<dbReference type="EC" id="3.2.1.40" evidence="2"/>
<feature type="domain" description="Alpha-L-rhamnosidase C-terminal" evidence="8">
    <location>
        <begin position="842"/>
        <end position="911"/>
    </location>
</feature>
<evidence type="ECO:0000259" key="8">
    <source>
        <dbReference type="Pfam" id="PF17390"/>
    </source>
</evidence>
<dbReference type="GO" id="GO:0005975">
    <property type="term" value="P:carbohydrate metabolic process"/>
    <property type="evidence" value="ECO:0007669"/>
    <property type="project" value="InterPro"/>
</dbReference>
<dbReference type="PANTHER" id="PTHR33307:SF6">
    <property type="entry name" value="ALPHA-RHAMNOSIDASE (EUROFUNG)-RELATED"/>
    <property type="match status" value="1"/>
</dbReference>
<evidence type="ECO:0000259" key="5">
    <source>
        <dbReference type="Pfam" id="PF05592"/>
    </source>
</evidence>
<dbReference type="PIRSF" id="PIRSF010631">
    <property type="entry name" value="A-rhamnsds"/>
    <property type="match status" value="1"/>
</dbReference>
<keyword evidence="4" id="KW-0732">Signal</keyword>
<dbReference type="InterPro" id="IPR008928">
    <property type="entry name" value="6-hairpin_glycosidase_sf"/>
</dbReference>
<feature type="chain" id="PRO_5011737428" description="alpha-L-rhamnosidase" evidence="4">
    <location>
        <begin position="21"/>
        <end position="953"/>
    </location>
</feature>
<gene>
    <name evidence="9" type="ORF">SAMN05192553_11033</name>
</gene>
<evidence type="ECO:0000313" key="9">
    <source>
        <dbReference type="EMBL" id="SEJ73291.1"/>
    </source>
</evidence>
<dbReference type="InterPro" id="IPR013737">
    <property type="entry name" value="Bac_rhamnosid_N"/>
</dbReference>
<feature type="domain" description="Alpha-L-rhamnosidase six-hairpin glycosidase" evidence="7">
    <location>
        <begin position="469"/>
        <end position="840"/>
    </location>
</feature>
<dbReference type="Gene3D" id="1.50.10.10">
    <property type="match status" value="1"/>
</dbReference>
<keyword evidence="10" id="KW-1185">Reference proteome</keyword>
<proteinExistence type="predicted"/>
<evidence type="ECO:0000256" key="2">
    <source>
        <dbReference type="ARBA" id="ARBA00012652"/>
    </source>
</evidence>
<comment type="catalytic activity">
    <reaction evidence="1">
        <text>Hydrolysis of terminal non-reducing alpha-L-rhamnose residues in alpha-L-rhamnosides.</text>
        <dbReference type="EC" id="3.2.1.40"/>
    </reaction>
</comment>
<dbReference type="InterPro" id="IPR035398">
    <property type="entry name" value="Bac_rhamnosid_C"/>
</dbReference>
<dbReference type="GO" id="GO:0030596">
    <property type="term" value="F:alpha-L-rhamnosidase activity"/>
    <property type="evidence" value="ECO:0007669"/>
    <property type="project" value="UniProtKB-EC"/>
</dbReference>
<dbReference type="SUPFAM" id="SSF48208">
    <property type="entry name" value="Six-hairpin glycosidases"/>
    <property type="match status" value="1"/>
</dbReference>
<reference evidence="10" key="1">
    <citation type="submission" date="2016-10" db="EMBL/GenBank/DDBJ databases">
        <authorList>
            <person name="Varghese N."/>
            <person name="Submissions S."/>
        </authorList>
    </citation>
    <scope>NUCLEOTIDE SEQUENCE [LARGE SCALE GENOMIC DNA]</scope>
    <source>
        <strain evidence="10">IBRC-M 10761</strain>
    </source>
</reference>
<dbReference type="AlphaFoldDB" id="A0A1H7B652"/>
<evidence type="ECO:0000313" key="10">
    <source>
        <dbReference type="Proteomes" id="UP000199403"/>
    </source>
</evidence>
<protein>
    <recommendedName>
        <fullName evidence="2">alpha-L-rhamnosidase</fullName>
        <ecNumber evidence="2">3.2.1.40</ecNumber>
    </recommendedName>
</protein>
<keyword evidence="3" id="KW-0378">Hydrolase</keyword>
<feature type="domain" description="Alpha-L-rhamnosidase concanavalin-like" evidence="5">
    <location>
        <begin position="365"/>
        <end position="463"/>
    </location>
</feature>
<feature type="domain" description="Bacterial alpha-L-rhamnosidase N-terminal" evidence="6">
    <location>
        <begin position="179"/>
        <end position="353"/>
    </location>
</feature>
<dbReference type="Pfam" id="PF05592">
    <property type="entry name" value="Bac_rhamnosid"/>
    <property type="match status" value="1"/>
</dbReference>
<dbReference type="InterPro" id="IPR008902">
    <property type="entry name" value="Rhamnosid_concanavalin"/>
</dbReference>
<organism evidence="9 10">
    <name type="scientific">Cyclobacterium xiamenense</name>
    <dbReference type="NCBI Taxonomy" id="1297121"/>
    <lineage>
        <taxon>Bacteria</taxon>
        <taxon>Pseudomonadati</taxon>
        <taxon>Bacteroidota</taxon>
        <taxon>Cytophagia</taxon>
        <taxon>Cytophagales</taxon>
        <taxon>Cyclobacteriaceae</taxon>
        <taxon>Cyclobacterium</taxon>
    </lineage>
</organism>
<feature type="signal peptide" evidence="4">
    <location>
        <begin position="1"/>
        <end position="20"/>
    </location>
</feature>
<accession>A0A1H7B652</accession>
<dbReference type="Gene3D" id="2.60.120.260">
    <property type="entry name" value="Galactose-binding domain-like"/>
    <property type="match status" value="2"/>
</dbReference>
<dbReference type="InterPro" id="IPR012341">
    <property type="entry name" value="6hp_glycosidase-like_sf"/>
</dbReference>
<evidence type="ECO:0000259" key="6">
    <source>
        <dbReference type="Pfam" id="PF08531"/>
    </source>
</evidence>
<evidence type="ECO:0000259" key="7">
    <source>
        <dbReference type="Pfam" id="PF17389"/>
    </source>
</evidence>
<dbReference type="PANTHER" id="PTHR33307">
    <property type="entry name" value="ALPHA-RHAMNOSIDASE (EUROFUNG)"/>
    <property type="match status" value="1"/>
</dbReference>
<evidence type="ECO:0000256" key="4">
    <source>
        <dbReference type="SAM" id="SignalP"/>
    </source>
</evidence>
<dbReference type="Pfam" id="PF08531">
    <property type="entry name" value="Bac_rhamnosid_N"/>
    <property type="match status" value="1"/>
</dbReference>
<dbReference type="Proteomes" id="UP000199403">
    <property type="component" value="Unassembled WGS sequence"/>
</dbReference>
<dbReference type="InterPro" id="IPR016007">
    <property type="entry name" value="Alpha_rhamnosid"/>
</dbReference>
<dbReference type="OrthoDB" id="9815108at2"/>
<dbReference type="InterPro" id="IPR013783">
    <property type="entry name" value="Ig-like_fold"/>
</dbReference>